<protein>
    <submittedName>
        <fullName evidence="6">ATP-grasp domain-containing protein</fullName>
    </submittedName>
</protein>
<organism evidence="6 7">
    <name type="scientific">Mongoliibacter ruber</name>
    <dbReference type="NCBI Taxonomy" id="1750599"/>
    <lineage>
        <taxon>Bacteria</taxon>
        <taxon>Pseudomonadati</taxon>
        <taxon>Bacteroidota</taxon>
        <taxon>Cytophagia</taxon>
        <taxon>Cytophagales</taxon>
        <taxon>Cyclobacteriaceae</taxon>
        <taxon>Mongoliibacter</taxon>
    </lineage>
</organism>
<keyword evidence="2 4" id="KW-0547">Nucleotide-binding</keyword>
<dbReference type="PANTHER" id="PTHR43585">
    <property type="entry name" value="FUMIPYRROLE BIOSYNTHESIS PROTEIN C"/>
    <property type="match status" value="1"/>
</dbReference>
<dbReference type="Proteomes" id="UP000238157">
    <property type="component" value="Unassembled WGS sequence"/>
</dbReference>
<evidence type="ECO:0000256" key="1">
    <source>
        <dbReference type="ARBA" id="ARBA00022598"/>
    </source>
</evidence>
<sequence>MILLDHPYTSDFLKETILQFQIPVIATPQAQEILGEVNANWLSEKDAADILRNNPETKIYTNSENSIAWIEKHTQGTGLPEKIALFKNKYRFRQLIQEAYPDYFFHKAKLEELSGLDIEGFQFPFIIKPIVGFFSIGVYSVNEPNDWPVVVSKIKAEISRTTELYPKEVVDSTEFILEAYITGEEYAFDCYFDENGKPVLLNVLHHVFKSSEDVSDRLYSSSEEIIKSMEAPIMEFLELIASKVNLKNFPLHIEYRMNEDGKLYPIEVNPMRFGGWCTTADLTWFSYGINSYLSFFNSQKPDWNQVFSARKNKKYSLILLDNQSGIPFEQIAYFDFEQLASDFENPLHIRKVNMEKFGVFGFLFTETSKGNEAELKAILHSNLKEYLKLIPQSLV</sequence>
<evidence type="ECO:0000256" key="3">
    <source>
        <dbReference type="ARBA" id="ARBA00022840"/>
    </source>
</evidence>
<dbReference type="Gene3D" id="3.30.470.20">
    <property type="entry name" value="ATP-grasp fold, B domain"/>
    <property type="match status" value="1"/>
</dbReference>
<dbReference type="Pfam" id="PF13535">
    <property type="entry name" value="ATP-grasp_4"/>
    <property type="match status" value="1"/>
</dbReference>
<dbReference type="InterPro" id="IPR052032">
    <property type="entry name" value="ATP-dep_AA_Ligase"/>
</dbReference>
<dbReference type="PANTHER" id="PTHR43585:SF2">
    <property type="entry name" value="ATP-GRASP ENZYME FSQD"/>
    <property type="match status" value="1"/>
</dbReference>
<feature type="domain" description="ATP-grasp" evidence="5">
    <location>
        <begin position="90"/>
        <end position="300"/>
    </location>
</feature>
<dbReference type="PROSITE" id="PS50975">
    <property type="entry name" value="ATP_GRASP"/>
    <property type="match status" value="1"/>
</dbReference>
<reference evidence="6 7" key="1">
    <citation type="submission" date="2018-03" db="EMBL/GenBank/DDBJ databases">
        <title>Genomic Encyclopedia of Archaeal and Bacterial Type Strains, Phase II (KMG-II): from individual species to whole genera.</title>
        <authorList>
            <person name="Goeker M."/>
        </authorList>
    </citation>
    <scope>NUCLEOTIDE SEQUENCE [LARGE SCALE GENOMIC DNA]</scope>
    <source>
        <strain evidence="6 7">DSM 27929</strain>
    </source>
</reference>
<dbReference type="SUPFAM" id="SSF56059">
    <property type="entry name" value="Glutathione synthetase ATP-binding domain-like"/>
    <property type="match status" value="1"/>
</dbReference>
<name>A0A2T0WJQ7_9BACT</name>
<evidence type="ECO:0000256" key="4">
    <source>
        <dbReference type="PROSITE-ProRule" id="PRU00409"/>
    </source>
</evidence>
<dbReference type="InterPro" id="IPR011761">
    <property type="entry name" value="ATP-grasp"/>
</dbReference>
<dbReference type="GO" id="GO:0005524">
    <property type="term" value="F:ATP binding"/>
    <property type="evidence" value="ECO:0007669"/>
    <property type="project" value="UniProtKB-UniRule"/>
</dbReference>
<dbReference type="RefSeq" id="WP_106133977.1">
    <property type="nucleotide sequence ID" value="NZ_PVTR01000007.1"/>
</dbReference>
<evidence type="ECO:0000313" key="7">
    <source>
        <dbReference type="Proteomes" id="UP000238157"/>
    </source>
</evidence>
<dbReference type="GO" id="GO:0016874">
    <property type="term" value="F:ligase activity"/>
    <property type="evidence" value="ECO:0007669"/>
    <property type="project" value="UniProtKB-KW"/>
</dbReference>
<dbReference type="EMBL" id="PVTR01000007">
    <property type="protein sequence ID" value="PRY86943.1"/>
    <property type="molecule type" value="Genomic_DNA"/>
</dbReference>
<dbReference type="OrthoDB" id="9803907at2"/>
<proteinExistence type="predicted"/>
<dbReference type="GO" id="GO:0046872">
    <property type="term" value="F:metal ion binding"/>
    <property type="evidence" value="ECO:0007669"/>
    <property type="project" value="InterPro"/>
</dbReference>
<evidence type="ECO:0000259" key="5">
    <source>
        <dbReference type="PROSITE" id="PS50975"/>
    </source>
</evidence>
<evidence type="ECO:0000313" key="6">
    <source>
        <dbReference type="EMBL" id="PRY86943.1"/>
    </source>
</evidence>
<keyword evidence="3 4" id="KW-0067">ATP-binding</keyword>
<keyword evidence="1" id="KW-0436">Ligase</keyword>
<comment type="caution">
    <text evidence="6">The sequence shown here is derived from an EMBL/GenBank/DDBJ whole genome shotgun (WGS) entry which is preliminary data.</text>
</comment>
<dbReference type="AlphaFoldDB" id="A0A2T0WJQ7"/>
<accession>A0A2T0WJQ7</accession>
<evidence type="ECO:0000256" key="2">
    <source>
        <dbReference type="ARBA" id="ARBA00022741"/>
    </source>
</evidence>
<gene>
    <name evidence="6" type="ORF">CLW00_10711</name>
</gene>
<keyword evidence="7" id="KW-1185">Reference proteome</keyword>